<dbReference type="GO" id="GO:0004519">
    <property type="term" value="F:endonuclease activity"/>
    <property type="evidence" value="ECO:0007669"/>
    <property type="project" value="UniProtKB-KW"/>
</dbReference>
<keyword evidence="3" id="KW-1185">Reference proteome</keyword>
<protein>
    <submittedName>
        <fullName evidence="2">Endonuclease domain-containing protein</fullName>
    </submittedName>
</protein>
<keyword evidence="2" id="KW-0378">Hydrolase</keyword>
<gene>
    <name evidence="2" type="ORF">ACFSOX_16990</name>
</gene>
<evidence type="ECO:0000313" key="3">
    <source>
        <dbReference type="Proteomes" id="UP001597314"/>
    </source>
</evidence>
<keyword evidence="2" id="KW-0255">Endonuclease</keyword>
<dbReference type="PANTHER" id="PTHR38590:SF1">
    <property type="entry name" value="BLL0828 PROTEIN"/>
    <property type="match status" value="1"/>
</dbReference>
<dbReference type="EMBL" id="JBHUIW010000021">
    <property type="protein sequence ID" value="MFD2183854.1"/>
    <property type="molecule type" value="Genomic_DNA"/>
</dbReference>
<organism evidence="2 3">
    <name type="scientific">Rhodoplanes azumiensis</name>
    <dbReference type="NCBI Taxonomy" id="1897628"/>
    <lineage>
        <taxon>Bacteria</taxon>
        <taxon>Pseudomonadati</taxon>
        <taxon>Pseudomonadota</taxon>
        <taxon>Alphaproteobacteria</taxon>
        <taxon>Hyphomicrobiales</taxon>
        <taxon>Nitrobacteraceae</taxon>
        <taxon>Rhodoplanes</taxon>
    </lineage>
</organism>
<reference evidence="3" key="1">
    <citation type="journal article" date="2019" name="Int. J. Syst. Evol. Microbiol.">
        <title>The Global Catalogue of Microorganisms (GCM) 10K type strain sequencing project: providing services to taxonomists for standard genome sequencing and annotation.</title>
        <authorList>
            <consortium name="The Broad Institute Genomics Platform"/>
            <consortium name="The Broad Institute Genome Sequencing Center for Infectious Disease"/>
            <person name="Wu L."/>
            <person name="Ma J."/>
        </authorList>
    </citation>
    <scope>NUCLEOTIDE SEQUENCE [LARGE SCALE GENOMIC DNA]</scope>
    <source>
        <strain evidence="3">CGMCC 1.6774</strain>
    </source>
</reference>
<dbReference type="InterPro" id="IPR007569">
    <property type="entry name" value="DUF559"/>
</dbReference>
<dbReference type="PANTHER" id="PTHR38590">
    <property type="entry name" value="BLL0828 PROTEIN"/>
    <property type="match status" value="1"/>
</dbReference>
<dbReference type="Proteomes" id="UP001597314">
    <property type="component" value="Unassembled WGS sequence"/>
</dbReference>
<dbReference type="CDD" id="cd01038">
    <property type="entry name" value="Endonuclease_DUF559"/>
    <property type="match status" value="1"/>
</dbReference>
<feature type="domain" description="DUF559" evidence="1">
    <location>
        <begin position="15"/>
        <end position="119"/>
    </location>
</feature>
<comment type="caution">
    <text evidence="2">The sequence shown here is derived from an EMBL/GenBank/DDBJ whole genome shotgun (WGS) entry which is preliminary data.</text>
</comment>
<dbReference type="Gene3D" id="3.40.960.10">
    <property type="entry name" value="VSR Endonuclease"/>
    <property type="match status" value="1"/>
</dbReference>
<accession>A0ABW5ALT6</accession>
<name>A0ABW5ALT6_9BRAD</name>
<dbReference type="Pfam" id="PF04480">
    <property type="entry name" value="DUF559"/>
    <property type="match status" value="1"/>
</dbReference>
<dbReference type="SUPFAM" id="SSF52980">
    <property type="entry name" value="Restriction endonuclease-like"/>
    <property type="match status" value="1"/>
</dbReference>
<evidence type="ECO:0000259" key="1">
    <source>
        <dbReference type="Pfam" id="PF04480"/>
    </source>
</evidence>
<evidence type="ECO:0000313" key="2">
    <source>
        <dbReference type="EMBL" id="MFD2183854.1"/>
    </source>
</evidence>
<keyword evidence="2" id="KW-0540">Nuclease</keyword>
<dbReference type="InterPro" id="IPR011335">
    <property type="entry name" value="Restrct_endonuc-II-like"/>
</dbReference>
<dbReference type="RefSeq" id="WP_378479005.1">
    <property type="nucleotide sequence ID" value="NZ_JBHUIW010000021.1"/>
</dbReference>
<dbReference type="InterPro" id="IPR047216">
    <property type="entry name" value="Endonuclease_DUF559_bact"/>
</dbReference>
<proteinExistence type="predicted"/>
<sequence>MNVEVKSRRKDPRVDRARNLRRETIDAERKLRRHPRALPASSHWRRQATIGPYFADFACHDARLVIEIDGGLHGLEDQAGAESKRTAYLEAQGYRVLRFWNNEVLGNIDGVLTVIAEALASGAGPHP</sequence>